<reference evidence="2" key="1">
    <citation type="submission" date="2016-06" db="EMBL/GenBank/DDBJ databases">
        <title>Parallel loss of symbiosis genes in relatives of nitrogen-fixing non-legume Parasponia.</title>
        <authorList>
            <person name="Van Velzen R."/>
            <person name="Holmer R."/>
            <person name="Bu F."/>
            <person name="Rutten L."/>
            <person name="Van Zeijl A."/>
            <person name="Liu W."/>
            <person name="Santuari L."/>
            <person name="Cao Q."/>
            <person name="Sharma T."/>
            <person name="Shen D."/>
            <person name="Roswanjaya Y."/>
            <person name="Wardhani T."/>
            <person name="Kalhor M.S."/>
            <person name="Jansen J."/>
            <person name="Van den Hoogen J."/>
            <person name="Gungor B."/>
            <person name="Hartog M."/>
            <person name="Hontelez J."/>
            <person name="Verver J."/>
            <person name="Yang W.-C."/>
            <person name="Schijlen E."/>
            <person name="Repin R."/>
            <person name="Schilthuizen M."/>
            <person name="Schranz E."/>
            <person name="Heidstra R."/>
            <person name="Miyata K."/>
            <person name="Fedorova E."/>
            <person name="Kohlen W."/>
            <person name="Bisseling T."/>
            <person name="Smit S."/>
            <person name="Geurts R."/>
        </authorList>
    </citation>
    <scope>NUCLEOTIDE SEQUENCE [LARGE SCALE GENOMIC DNA]</scope>
    <source>
        <strain evidence="2">cv. WU1-14</strain>
    </source>
</reference>
<comment type="caution">
    <text evidence="1">The sequence shown here is derived from an EMBL/GenBank/DDBJ whole genome shotgun (WGS) entry which is preliminary data.</text>
</comment>
<evidence type="ECO:0000313" key="1">
    <source>
        <dbReference type="EMBL" id="PON61069.1"/>
    </source>
</evidence>
<evidence type="ECO:0000313" key="2">
    <source>
        <dbReference type="Proteomes" id="UP000237105"/>
    </source>
</evidence>
<organism evidence="1 2">
    <name type="scientific">Parasponia andersonii</name>
    <name type="common">Sponia andersonii</name>
    <dbReference type="NCBI Taxonomy" id="3476"/>
    <lineage>
        <taxon>Eukaryota</taxon>
        <taxon>Viridiplantae</taxon>
        <taxon>Streptophyta</taxon>
        <taxon>Embryophyta</taxon>
        <taxon>Tracheophyta</taxon>
        <taxon>Spermatophyta</taxon>
        <taxon>Magnoliopsida</taxon>
        <taxon>eudicotyledons</taxon>
        <taxon>Gunneridae</taxon>
        <taxon>Pentapetalae</taxon>
        <taxon>rosids</taxon>
        <taxon>fabids</taxon>
        <taxon>Rosales</taxon>
        <taxon>Cannabaceae</taxon>
        <taxon>Parasponia</taxon>
    </lineage>
</organism>
<keyword evidence="2" id="KW-1185">Reference proteome</keyword>
<dbReference type="AlphaFoldDB" id="A0A2P5CJ55"/>
<gene>
    <name evidence="1" type="ORF">PanWU01x14_148550</name>
</gene>
<name>A0A2P5CJ55_PARAD</name>
<feature type="non-terminal residue" evidence="1">
    <location>
        <position position="1"/>
    </location>
</feature>
<accession>A0A2P5CJ55</accession>
<dbReference type="EMBL" id="JXTB01000124">
    <property type="protein sequence ID" value="PON61069.1"/>
    <property type="molecule type" value="Genomic_DNA"/>
</dbReference>
<dbReference type="Proteomes" id="UP000237105">
    <property type="component" value="Unassembled WGS sequence"/>
</dbReference>
<protein>
    <submittedName>
        <fullName evidence="1">Uncharacterized protein</fullName>
    </submittedName>
</protein>
<proteinExistence type="predicted"/>
<sequence>TSRSREQSDLYREVCLASRLRGCDREHNLSSIPRYLDILVHLEIRRLLDH</sequence>